<dbReference type="EMBL" id="BMXN01000022">
    <property type="protein sequence ID" value="GGW36301.1"/>
    <property type="molecule type" value="Genomic_DNA"/>
</dbReference>
<sequence>MAIVYWSLSTSLSSDPLNMIQLQHGDMTVYKDPKNNVQTQEHTSYIAAQCVDKKEESFKR</sequence>
<organism evidence="1 2">
    <name type="scientific">Vreelandella hamiltonii</name>
    <dbReference type="NCBI Taxonomy" id="502829"/>
    <lineage>
        <taxon>Bacteria</taxon>
        <taxon>Pseudomonadati</taxon>
        <taxon>Pseudomonadota</taxon>
        <taxon>Gammaproteobacteria</taxon>
        <taxon>Oceanospirillales</taxon>
        <taxon>Halomonadaceae</taxon>
        <taxon>Vreelandella</taxon>
    </lineage>
</organism>
<dbReference type="AlphaFoldDB" id="A0A8H9I5C7"/>
<name>A0A8H9I5C7_9GAMM</name>
<reference evidence="2" key="1">
    <citation type="journal article" date="2019" name="Int. J. Syst. Evol. Microbiol.">
        <title>The Global Catalogue of Microorganisms (GCM) 10K type strain sequencing project: providing services to taxonomists for standard genome sequencing and annotation.</title>
        <authorList>
            <consortium name="The Broad Institute Genomics Platform"/>
            <consortium name="The Broad Institute Genome Sequencing Center for Infectious Disease"/>
            <person name="Wu L."/>
            <person name="Ma J."/>
        </authorList>
    </citation>
    <scope>NUCLEOTIDE SEQUENCE [LARGE SCALE GENOMIC DNA]</scope>
    <source>
        <strain evidence="2">KCTC 22154</strain>
    </source>
</reference>
<comment type="caution">
    <text evidence="1">The sequence shown here is derived from an EMBL/GenBank/DDBJ whole genome shotgun (WGS) entry which is preliminary data.</text>
</comment>
<keyword evidence="2" id="KW-1185">Reference proteome</keyword>
<protein>
    <submittedName>
        <fullName evidence="1">Uncharacterized protein</fullName>
    </submittedName>
</protein>
<evidence type="ECO:0000313" key="1">
    <source>
        <dbReference type="EMBL" id="GGW36301.1"/>
    </source>
</evidence>
<proteinExistence type="predicted"/>
<accession>A0A8H9I5C7</accession>
<dbReference type="Proteomes" id="UP000623776">
    <property type="component" value="Unassembled WGS sequence"/>
</dbReference>
<evidence type="ECO:0000313" key="2">
    <source>
        <dbReference type="Proteomes" id="UP000623776"/>
    </source>
</evidence>
<gene>
    <name evidence="1" type="ORF">GCM10007157_29650</name>
</gene>